<dbReference type="Pfam" id="PF13560">
    <property type="entry name" value="HTH_31"/>
    <property type="match status" value="1"/>
</dbReference>
<protein>
    <recommendedName>
        <fullName evidence="1">HTH cro/C1-type domain-containing protein</fullName>
    </recommendedName>
</protein>
<dbReference type="PROSITE" id="PS50943">
    <property type="entry name" value="HTH_CROC1"/>
    <property type="match status" value="1"/>
</dbReference>
<dbReference type="InterPro" id="IPR010982">
    <property type="entry name" value="Lambda_DNA-bd_dom_sf"/>
</dbReference>
<comment type="caution">
    <text evidence="2">The sequence shown here is derived from an EMBL/GenBank/DDBJ whole genome shotgun (WGS) entry which is preliminary data.</text>
</comment>
<dbReference type="CDD" id="cd00093">
    <property type="entry name" value="HTH_XRE"/>
    <property type="match status" value="1"/>
</dbReference>
<evidence type="ECO:0000313" key="3">
    <source>
        <dbReference type="Proteomes" id="UP001501161"/>
    </source>
</evidence>
<keyword evidence="3" id="KW-1185">Reference proteome</keyword>
<name>A0ABP5J1V7_9ACTN</name>
<evidence type="ECO:0000313" key="2">
    <source>
        <dbReference type="EMBL" id="GAA2110587.1"/>
    </source>
</evidence>
<dbReference type="RefSeq" id="WP_231252551.1">
    <property type="nucleotide sequence ID" value="NZ_BAAAMQ010000013.1"/>
</dbReference>
<evidence type="ECO:0000259" key="1">
    <source>
        <dbReference type="PROSITE" id="PS50943"/>
    </source>
</evidence>
<organism evidence="2 3">
    <name type="scientific">Nocardioides furvisabuli</name>
    <dbReference type="NCBI Taxonomy" id="375542"/>
    <lineage>
        <taxon>Bacteria</taxon>
        <taxon>Bacillati</taxon>
        <taxon>Actinomycetota</taxon>
        <taxon>Actinomycetes</taxon>
        <taxon>Propionibacteriales</taxon>
        <taxon>Nocardioidaceae</taxon>
        <taxon>Nocardioides</taxon>
    </lineage>
</organism>
<dbReference type="Proteomes" id="UP001501161">
    <property type="component" value="Unassembled WGS sequence"/>
</dbReference>
<dbReference type="InterPro" id="IPR001387">
    <property type="entry name" value="Cro/C1-type_HTH"/>
</dbReference>
<feature type="domain" description="HTH cro/C1-type" evidence="1">
    <location>
        <begin position="93"/>
        <end position="151"/>
    </location>
</feature>
<sequence length="223" mass="24156">MGFAIRLYESVGSGDGDTVDSTVTTGLRPRVDEVVSGRGELRAGLVQLTKKSSETFLIVDLRDRTTKMRNMPAPSPHTSREQQADLERLGARLRERRKALGVTAVACAEAAGVSRVTLHRIEAGNPSVTIGAYVNVAAALGLHLVVPILDAPTAEPATITVGDYPGLRTLAWQTDAGTTVTETEALNLYERGWRHLDQETLTDHEKAFIQHLADTYSNGRLLV</sequence>
<reference evidence="3" key="1">
    <citation type="journal article" date="2019" name="Int. J. Syst. Evol. Microbiol.">
        <title>The Global Catalogue of Microorganisms (GCM) 10K type strain sequencing project: providing services to taxonomists for standard genome sequencing and annotation.</title>
        <authorList>
            <consortium name="The Broad Institute Genomics Platform"/>
            <consortium name="The Broad Institute Genome Sequencing Center for Infectious Disease"/>
            <person name="Wu L."/>
            <person name="Ma J."/>
        </authorList>
    </citation>
    <scope>NUCLEOTIDE SEQUENCE [LARGE SCALE GENOMIC DNA]</scope>
    <source>
        <strain evidence="3">JCM 13813</strain>
    </source>
</reference>
<gene>
    <name evidence="2" type="ORF">GCM10009726_26140</name>
</gene>
<dbReference type="EMBL" id="BAAAMQ010000013">
    <property type="protein sequence ID" value="GAA2110587.1"/>
    <property type="molecule type" value="Genomic_DNA"/>
</dbReference>
<dbReference type="Gene3D" id="1.10.260.40">
    <property type="entry name" value="lambda repressor-like DNA-binding domains"/>
    <property type="match status" value="1"/>
</dbReference>
<proteinExistence type="predicted"/>
<accession>A0ABP5J1V7</accession>
<dbReference type="SMART" id="SM00530">
    <property type="entry name" value="HTH_XRE"/>
    <property type="match status" value="1"/>
</dbReference>
<dbReference type="SUPFAM" id="SSF47413">
    <property type="entry name" value="lambda repressor-like DNA-binding domains"/>
    <property type="match status" value="1"/>
</dbReference>